<dbReference type="Pfam" id="PF00440">
    <property type="entry name" value="TetR_N"/>
    <property type="match status" value="1"/>
</dbReference>
<proteinExistence type="predicted"/>
<organism evidence="6 7">
    <name type="scientific">Clostridium brassicae</name>
    <dbReference type="NCBI Taxonomy" id="2999072"/>
    <lineage>
        <taxon>Bacteria</taxon>
        <taxon>Bacillati</taxon>
        <taxon>Bacillota</taxon>
        <taxon>Clostridia</taxon>
        <taxon>Eubacteriales</taxon>
        <taxon>Clostridiaceae</taxon>
        <taxon>Clostridium</taxon>
    </lineage>
</organism>
<dbReference type="PRINTS" id="PR00455">
    <property type="entry name" value="HTHTETR"/>
</dbReference>
<dbReference type="InterPro" id="IPR009057">
    <property type="entry name" value="Homeodomain-like_sf"/>
</dbReference>
<dbReference type="PANTHER" id="PTHR47506">
    <property type="entry name" value="TRANSCRIPTIONAL REGULATORY PROTEIN"/>
    <property type="match status" value="1"/>
</dbReference>
<evidence type="ECO:0000256" key="3">
    <source>
        <dbReference type="ARBA" id="ARBA00023163"/>
    </source>
</evidence>
<evidence type="ECO:0000313" key="6">
    <source>
        <dbReference type="EMBL" id="MCY6957234.1"/>
    </source>
</evidence>
<dbReference type="InterPro" id="IPR001647">
    <property type="entry name" value="HTH_TetR"/>
</dbReference>
<accession>A0ABT4D4L9</accession>
<keyword evidence="3" id="KW-0804">Transcription</keyword>
<keyword evidence="7" id="KW-1185">Reference proteome</keyword>
<name>A0ABT4D4L9_9CLOT</name>
<dbReference type="EMBL" id="JAPQFJ010000001">
    <property type="protein sequence ID" value="MCY6957234.1"/>
    <property type="molecule type" value="Genomic_DNA"/>
</dbReference>
<dbReference type="PANTHER" id="PTHR47506:SF3">
    <property type="entry name" value="HTH-TYPE TRANSCRIPTIONAL REGULATOR LMRA"/>
    <property type="match status" value="1"/>
</dbReference>
<evidence type="ECO:0000256" key="2">
    <source>
        <dbReference type="ARBA" id="ARBA00023125"/>
    </source>
</evidence>
<dbReference type="InterPro" id="IPR054156">
    <property type="entry name" value="YxaF_TetR_C"/>
</dbReference>
<protein>
    <submittedName>
        <fullName evidence="6">TetR/AcrR family transcriptional regulator</fullName>
    </submittedName>
</protein>
<evidence type="ECO:0000259" key="5">
    <source>
        <dbReference type="PROSITE" id="PS50977"/>
    </source>
</evidence>
<sequence length="186" mass="21168">MKSGKGEKTKQLLIETASKLFLKNGYSNTGINDILHETNVSKGSFYFYFSSKKELGFEVAKYYGKVMLRDWIEPLSNNPWNVFINNMVMDIKNSVSQGNYFGCPIAVLGLEIAFIENDLSEAYSKGMCKLISIFSNSLQISGLTKDKADLIGRKAFAIYEGYVLYYRISKDEKSFEYMLQDLLSLK</sequence>
<keyword evidence="2 4" id="KW-0238">DNA-binding</keyword>
<dbReference type="Gene3D" id="1.10.357.10">
    <property type="entry name" value="Tetracycline Repressor, domain 2"/>
    <property type="match status" value="1"/>
</dbReference>
<dbReference type="PROSITE" id="PS50977">
    <property type="entry name" value="HTH_TETR_2"/>
    <property type="match status" value="1"/>
</dbReference>
<feature type="DNA-binding region" description="H-T-H motif" evidence="4">
    <location>
        <begin position="30"/>
        <end position="49"/>
    </location>
</feature>
<dbReference type="Proteomes" id="UP001144612">
    <property type="component" value="Unassembled WGS sequence"/>
</dbReference>
<evidence type="ECO:0000256" key="4">
    <source>
        <dbReference type="PROSITE-ProRule" id="PRU00335"/>
    </source>
</evidence>
<comment type="caution">
    <text evidence="6">The sequence shown here is derived from an EMBL/GenBank/DDBJ whole genome shotgun (WGS) entry which is preliminary data.</text>
</comment>
<evidence type="ECO:0000256" key="1">
    <source>
        <dbReference type="ARBA" id="ARBA00023015"/>
    </source>
</evidence>
<keyword evidence="1" id="KW-0805">Transcription regulation</keyword>
<reference evidence="6" key="1">
    <citation type="submission" date="2022-12" db="EMBL/GenBank/DDBJ databases">
        <title>Clostridium sp. nov., isolated from industrial wastewater.</title>
        <authorList>
            <person name="Jiayan W."/>
        </authorList>
    </citation>
    <scope>NUCLEOTIDE SEQUENCE</scope>
    <source>
        <strain evidence="6">ZC22-4</strain>
    </source>
</reference>
<dbReference type="RefSeq" id="WP_268059589.1">
    <property type="nucleotide sequence ID" value="NZ_JAPQFJ010000001.1"/>
</dbReference>
<dbReference type="Pfam" id="PF21993">
    <property type="entry name" value="TetR_C_13_2"/>
    <property type="match status" value="1"/>
</dbReference>
<feature type="domain" description="HTH tetR-type" evidence="5">
    <location>
        <begin position="7"/>
        <end position="67"/>
    </location>
</feature>
<dbReference type="SUPFAM" id="SSF48498">
    <property type="entry name" value="Tetracyclin repressor-like, C-terminal domain"/>
    <property type="match status" value="1"/>
</dbReference>
<gene>
    <name evidence="6" type="ORF">OW729_01300</name>
</gene>
<evidence type="ECO:0000313" key="7">
    <source>
        <dbReference type="Proteomes" id="UP001144612"/>
    </source>
</evidence>
<dbReference type="InterPro" id="IPR036271">
    <property type="entry name" value="Tet_transcr_reg_TetR-rel_C_sf"/>
</dbReference>
<dbReference type="SUPFAM" id="SSF46689">
    <property type="entry name" value="Homeodomain-like"/>
    <property type="match status" value="1"/>
</dbReference>